<keyword evidence="2" id="KW-0624">Polysaccharide degradation</keyword>
<evidence type="ECO:0000313" key="6">
    <source>
        <dbReference type="Proteomes" id="UP001500218"/>
    </source>
</evidence>
<keyword evidence="2" id="KW-0119">Carbohydrate metabolism</keyword>
<evidence type="ECO:0000256" key="1">
    <source>
        <dbReference type="ARBA" id="ARBA00023295"/>
    </source>
</evidence>
<protein>
    <recommendedName>
        <fullName evidence="4">Fibronectin type-III domain-containing protein</fullName>
    </recommendedName>
</protein>
<proteinExistence type="predicted"/>
<evidence type="ECO:0000256" key="3">
    <source>
        <dbReference type="SAM" id="MobiDB-lite"/>
    </source>
</evidence>
<dbReference type="InterPro" id="IPR013783">
    <property type="entry name" value="Ig-like_fold"/>
</dbReference>
<dbReference type="Proteomes" id="UP001500218">
    <property type="component" value="Unassembled WGS sequence"/>
</dbReference>
<dbReference type="EMBL" id="BAAALT010000017">
    <property type="protein sequence ID" value="GAA1789254.1"/>
    <property type="molecule type" value="Genomic_DNA"/>
</dbReference>
<comment type="caution">
    <text evidence="5">The sequence shown here is derived from an EMBL/GenBank/DDBJ whole genome shotgun (WGS) entry which is preliminary data.</text>
</comment>
<evidence type="ECO:0000259" key="4">
    <source>
        <dbReference type="PROSITE" id="PS50853"/>
    </source>
</evidence>
<feature type="compositionally biased region" description="Low complexity" evidence="3">
    <location>
        <begin position="88"/>
        <end position="99"/>
    </location>
</feature>
<dbReference type="InterPro" id="IPR003961">
    <property type="entry name" value="FN3_dom"/>
</dbReference>
<feature type="compositionally biased region" description="Low complexity" evidence="3">
    <location>
        <begin position="106"/>
        <end position="119"/>
    </location>
</feature>
<evidence type="ECO:0000313" key="5">
    <source>
        <dbReference type="EMBL" id="GAA1789254.1"/>
    </source>
</evidence>
<gene>
    <name evidence="5" type="ORF">GCM10009682_09130</name>
</gene>
<dbReference type="Pfam" id="PF00041">
    <property type="entry name" value="fn3"/>
    <property type="match status" value="1"/>
</dbReference>
<keyword evidence="6" id="KW-1185">Reference proteome</keyword>
<feature type="region of interest" description="Disordered" evidence="3">
    <location>
        <begin position="63"/>
        <end position="119"/>
    </location>
</feature>
<sequence length="236" mass="24363">MVNYLNCAAEPPIWANMRSARRPVSPNGRRRLAATAGVAVTVAALMAGCTMIDLTKTDTAAAEISTPDAPGPTWQIYRKGSPRPSPAPSAQGAAPTPDLTLPPLPSANAPARTATEATPRCAGQIRAGTFSAPAVRPSATSAVLSWENSGESSVTAYRVAAVLQDLAGSAEPPLNWITVPPLKGCGLVSATITGLRPGTSYVFWLDAVVKVPRSTATREVMIGRSPAIRLPTGGGR</sequence>
<organism evidence="5 6">
    <name type="scientific">Luedemannella flava</name>
    <dbReference type="NCBI Taxonomy" id="349316"/>
    <lineage>
        <taxon>Bacteria</taxon>
        <taxon>Bacillati</taxon>
        <taxon>Actinomycetota</taxon>
        <taxon>Actinomycetes</taxon>
        <taxon>Micromonosporales</taxon>
        <taxon>Micromonosporaceae</taxon>
        <taxon>Luedemannella</taxon>
    </lineage>
</organism>
<reference evidence="6" key="1">
    <citation type="journal article" date="2019" name="Int. J. Syst. Evol. Microbiol.">
        <title>The Global Catalogue of Microorganisms (GCM) 10K type strain sequencing project: providing services to taxonomists for standard genome sequencing and annotation.</title>
        <authorList>
            <consortium name="The Broad Institute Genomics Platform"/>
            <consortium name="The Broad Institute Genome Sequencing Center for Infectious Disease"/>
            <person name="Wu L."/>
            <person name="Ma J."/>
        </authorList>
    </citation>
    <scope>NUCLEOTIDE SEQUENCE [LARGE SCALE GENOMIC DNA]</scope>
    <source>
        <strain evidence="6">JCM 13250</strain>
    </source>
</reference>
<keyword evidence="1" id="KW-0326">Glycosidase</keyword>
<keyword evidence="1" id="KW-0378">Hydrolase</keyword>
<accession>A0ABN2LI54</accession>
<dbReference type="CDD" id="cd00063">
    <property type="entry name" value="FN3"/>
    <property type="match status" value="1"/>
</dbReference>
<dbReference type="Gene3D" id="2.60.40.10">
    <property type="entry name" value="Immunoglobulins"/>
    <property type="match status" value="1"/>
</dbReference>
<feature type="domain" description="Fibronectin type-III" evidence="4">
    <location>
        <begin position="126"/>
        <end position="228"/>
    </location>
</feature>
<dbReference type="PROSITE" id="PS50853">
    <property type="entry name" value="FN3"/>
    <property type="match status" value="1"/>
</dbReference>
<dbReference type="SUPFAM" id="SSF49265">
    <property type="entry name" value="Fibronectin type III"/>
    <property type="match status" value="1"/>
</dbReference>
<evidence type="ECO:0000256" key="2">
    <source>
        <dbReference type="ARBA" id="ARBA00023326"/>
    </source>
</evidence>
<name>A0ABN2LI54_9ACTN</name>
<dbReference type="InterPro" id="IPR036116">
    <property type="entry name" value="FN3_sf"/>
</dbReference>